<proteinExistence type="predicted"/>
<accession>A0A0C2VKR0</accession>
<sequence>MNAHQYEVKTMIETFLSSLTTNPPVFLIIGKSVATIC</sequence>
<gene>
    <name evidence="1" type="ORF">KP78_25600</name>
</gene>
<name>A0A0C2VKR0_9BACL</name>
<dbReference type="EMBL" id="JXRP01000018">
    <property type="protein sequence ID" value="KIL45016.1"/>
    <property type="molecule type" value="Genomic_DNA"/>
</dbReference>
<dbReference type="PATRIC" id="fig|889306.3.peg.2574"/>
<keyword evidence="2" id="KW-1185">Reference proteome</keyword>
<dbReference type="Proteomes" id="UP000031938">
    <property type="component" value="Unassembled WGS sequence"/>
</dbReference>
<evidence type="ECO:0000313" key="2">
    <source>
        <dbReference type="Proteomes" id="UP000031938"/>
    </source>
</evidence>
<protein>
    <submittedName>
        <fullName evidence="1">Uncharacterized protein</fullName>
    </submittedName>
</protein>
<evidence type="ECO:0000313" key="1">
    <source>
        <dbReference type="EMBL" id="KIL45016.1"/>
    </source>
</evidence>
<organism evidence="1 2">
    <name type="scientific">Jeotgalibacillus soli</name>
    <dbReference type="NCBI Taxonomy" id="889306"/>
    <lineage>
        <taxon>Bacteria</taxon>
        <taxon>Bacillati</taxon>
        <taxon>Bacillota</taxon>
        <taxon>Bacilli</taxon>
        <taxon>Bacillales</taxon>
        <taxon>Caryophanaceae</taxon>
        <taxon>Jeotgalibacillus</taxon>
    </lineage>
</organism>
<comment type="caution">
    <text evidence="1">The sequence shown here is derived from an EMBL/GenBank/DDBJ whole genome shotgun (WGS) entry which is preliminary data.</text>
</comment>
<reference evidence="1 2" key="1">
    <citation type="submission" date="2015-01" db="EMBL/GenBank/DDBJ databases">
        <title>Genome sequencing of Jeotgalibacillus soli.</title>
        <authorList>
            <person name="Goh K.M."/>
            <person name="Chan K.-G."/>
            <person name="Yaakop A.S."/>
            <person name="Ee R."/>
            <person name="Gan H.M."/>
            <person name="Chan C.S."/>
        </authorList>
    </citation>
    <scope>NUCLEOTIDE SEQUENCE [LARGE SCALE GENOMIC DNA]</scope>
    <source>
        <strain evidence="1 2">P9</strain>
    </source>
</reference>
<dbReference type="AlphaFoldDB" id="A0A0C2VKR0"/>